<reference evidence="1 2" key="1">
    <citation type="journal article" date="2011" name="J. Microbiol.">
        <title>Gramella jeungdoensis sp. nov., isolated from a solar saltern in Korea.</title>
        <authorList>
            <person name="Joung Y."/>
            <person name="Kim H."/>
            <person name="Jang T."/>
            <person name="Ahn T.S."/>
            <person name="Joh K."/>
        </authorList>
    </citation>
    <scope>NUCLEOTIDE SEQUENCE [LARGE SCALE GENOMIC DNA]</scope>
    <source>
        <strain evidence="1 2">KCTC 23123</strain>
    </source>
</reference>
<evidence type="ECO:0000313" key="2">
    <source>
        <dbReference type="Proteomes" id="UP000298517"/>
    </source>
</evidence>
<accession>A0A4Y8ATM5</accession>
<dbReference type="AlphaFoldDB" id="A0A4Y8ATM5"/>
<dbReference type="EMBL" id="SNQI01000003">
    <property type="protein sequence ID" value="TEW74026.1"/>
    <property type="molecule type" value="Genomic_DNA"/>
</dbReference>
<sequence length="383" mass="43321">MKKFIYLFMVLGLVFTACDPMEDIHDAIDAQNEIISGDVIFEMSDEDYDELGKSYGNFNSEDEAKGLIPGLLADKYPVWGLGSSALVTFDIYSPKREEKSIIRYTVTTEDYDSNPDTARFNNFDDVDQIYDLLNVKYPSPSDRTLVSLTYEYYDGSKKTLNNGFLYINGDWEFILGFTNDEYGIMGEGFSNFSSEDEAIVKIPVFLKDKFKFDTKVAGDIVSTMYKLYTTDVDDLDGDGRTDDRTEYSYVKYFVFDGVNWSEYNDVASSTIQFGHDGNTWVPDNTIKYTFTSDDVAFISNTLIGTYPGPADNVGFFGSFDRRSSSDNFWSDDMLLEAFNALLDNKNPSAEEGQKYVLTFIVYTGSTGNETKSVIKTGGVWVYQ</sequence>
<evidence type="ECO:0008006" key="3">
    <source>
        <dbReference type="Google" id="ProtNLM"/>
    </source>
</evidence>
<comment type="caution">
    <text evidence="1">The sequence shown here is derived from an EMBL/GenBank/DDBJ whole genome shotgun (WGS) entry which is preliminary data.</text>
</comment>
<dbReference type="Proteomes" id="UP000298517">
    <property type="component" value="Unassembled WGS sequence"/>
</dbReference>
<gene>
    <name evidence="1" type="ORF">E2488_11170</name>
</gene>
<dbReference type="PROSITE" id="PS51257">
    <property type="entry name" value="PROKAR_LIPOPROTEIN"/>
    <property type="match status" value="1"/>
</dbReference>
<dbReference type="RefSeq" id="WP_134248424.1">
    <property type="nucleotide sequence ID" value="NZ_SNQI01000003.1"/>
</dbReference>
<organism evidence="1 2">
    <name type="scientific">Gramella jeungdoensis</name>
    <dbReference type="NCBI Taxonomy" id="708091"/>
    <lineage>
        <taxon>Bacteria</taxon>
        <taxon>Pseudomonadati</taxon>
        <taxon>Bacteroidota</taxon>
        <taxon>Flavobacteriia</taxon>
        <taxon>Flavobacteriales</taxon>
        <taxon>Flavobacteriaceae</taxon>
        <taxon>Christiangramia</taxon>
    </lineage>
</organism>
<keyword evidence="2" id="KW-1185">Reference proteome</keyword>
<dbReference type="OrthoDB" id="1013052at2"/>
<evidence type="ECO:0000313" key="1">
    <source>
        <dbReference type="EMBL" id="TEW74026.1"/>
    </source>
</evidence>
<name>A0A4Y8ATM5_9FLAO</name>
<proteinExistence type="predicted"/>
<protein>
    <recommendedName>
        <fullName evidence="3">DUF5017 domain-containing protein</fullName>
    </recommendedName>
</protein>